<proteinExistence type="predicted"/>
<keyword evidence="2" id="KW-1185">Reference proteome</keyword>
<comment type="caution">
    <text evidence="1">The sequence shown here is derived from an EMBL/GenBank/DDBJ whole genome shotgun (WGS) entry which is preliminary data.</text>
</comment>
<evidence type="ECO:0000313" key="2">
    <source>
        <dbReference type="Proteomes" id="UP001144673"/>
    </source>
</evidence>
<evidence type="ECO:0000313" key="1">
    <source>
        <dbReference type="EMBL" id="KAJ4148134.1"/>
    </source>
</evidence>
<dbReference type="EMBL" id="JAJHUN010000010">
    <property type="protein sequence ID" value="KAJ4148134.1"/>
    <property type="molecule type" value="Genomic_DNA"/>
</dbReference>
<name>A0A9W8UJM1_AKAMU</name>
<dbReference type="GeneID" id="80889778"/>
<dbReference type="AlphaFoldDB" id="A0A9W8UJM1"/>
<reference evidence="1" key="1">
    <citation type="journal article" date="2023" name="Access Microbiol">
        <title>De-novo genome assembly for Akanthomyces muscarius, a biocontrol agent of insect agricultural pests.</title>
        <authorList>
            <person name="Erdos Z."/>
            <person name="Studholme D.J."/>
            <person name="Raymond B."/>
            <person name="Sharma M."/>
        </authorList>
    </citation>
    <scope>NUCLEOTIDE SEQUENCE</scope>
    <source>
        <strain evidence="1">Ve6</strain>
    </source>
</reference>
<sequence>MCCHSAAWATFTAVTVGSECWSLERRRSHLSPYFAMSLEHLPYELLLHVLSNLPDLTTLDSLLRASPAAYRLFDNGTCAVEIFECILSDGCICDHVQVLMRQIALLRSGARPFPPGYTEYTPWPVAPGIASFRRQVIEESLRHSSRQKPSPAGFAPKRLGRDTEPCIVRSILISARRLTMVSLDCINFYLEELAHITDVNDHHSSSVSALPPTWSEEQRCLRTLWRLQLIFDLKRAARRGTLGWSKKDLKSLEGIAAISSTEDDWWLGLQVSSFSQHWPGADCGERFFYHSAAHHDCYYPDVAHPEKHEYATILDYIRLSHGQEFTTRVNQGVLCPTAMADGAGEVCRRRGSEAPAPALGDRRKLVFASAVVQYYESARPGVSGGGVACAELGCGGAQGLDIALLRQAGFALWSNQRLKVLKNLSDLPSLLKRTKTVA</sequence>
<gene>
    <name evidence="1" type="ORF">LMH87_002619</name>
</gene>
<accession>A0A9W8UJM1</accession>
<protein>
    <recommendedName>
        <fullName evidence="3">F-box domain-containing protein</fullName>
    </recommendedName>
</protein>
<dbReference type="Proteomes" id="UP001144673">
    <property type="component" value="Chromosome 3"/>
</dbReference>
<dbReference type="KEGG" id="amus:LMH87_002619"/>
<dbReference type="RefSeq" id="XP_056051075.1">
    <property type="nucleotide sequence ID" value="XM_056194103.1"/>
</dbReference>
<evidence type="ECO:0008006" key="3">
    <source>
        <dbReference type="Google" id="ProtNLM"/>
    </source>
</evidence>
<organism evidence="1 2">
    <name type="scientific">Akanthomyces muscarius</name>
    <name type="common">Entomopathogenic fungus</name>
    <name type="synonym">Lecanicillium muscarium</name>
    <dbReference type="NCBI Taxonomy" id="2231603"/>
    <lineage>
        <taxon>Eukaryota</taxon>
        <taxon>Fungi</taxon>
        <taxon>Dikarya</taxon>
        <taxon>Ascomycota</taxon>
        <taxon>Pezizomycotina</taxon>
        <taxon>Sordariomycetes</taxon>
        <taxon>Hypocreomycetidae</taxon>
        <taxon>Hypocreales</taxon>
        <taxon>Cordycipitaceae</taxon>
        <taxon>Akanthomyces</taxon>
    </lineage>
</organism>